<reference evidence="1 2" key="1">
    <citation type="submission" date="2020-09" db="EMBL/GenBank/DDBJ databases">
        <title>De no assembly of potato wild relative species, Solanum commersonii.</title>
        <authorList>
            <person name="Cho K."/>
        </authorList>
    </citation>
    <scope>NUCLEOTIDE SEQUENCE [LARGE SCALE GENOMIC DNA]</scope>
    <source>
        <strain evidence="1">LZ3.2</strain>
        <tissue evidence="1">Leaf</tissue>
    </source>
</reference>
<evidence type="ECO:0000313" key="1">
    <source>
        <dbReference type="EMBL" id="KAG5585929.1"/>
    </source>
</evidence>
<evidence type="ECO:0000313" key="2">
    <source>
        <dbReference type="Proteomes" id="UP000824120"/>
    </source>
</evidence>
<name>A0A9J5XC19_SOLCO</name>
<dbReference type="OrthoDB" id="728618at2759"/>
<dbReference type="Proteomes" id="UP000824120">
    <property type="component" value="Chromosome 9"/>
</dbReference>
<organism evidence="1 2">
    <name type="scientific">Solanum commersonii</name>
    <name type="common">Commerson's wild potato</name>
    <name type="synonym">Commerson's nightshade</name>
    <dbReference type="NCBI Taxonomy" id="4109"/>
    <lineage>
        <taxon>Eukaryota</taxon>
        <taxon>Viridiplantae</taxon>
        <taxon>Streptophyta</taxon>
        <taxon>Embryophyta</taxon>
        <taxon>Tracheophyta</taxon>
        <taxon>Spermatophyta</taxon>
        <taxon>Magnoliopsida</taxon>
        <taxon>eudicotyledons</taxon>
        <taxon>Gunneridae</taxon>
        <taxon>Pentapetalae</taxon>
        <taxon>asterids</taxon>
        <taxon>lamiids</taxon>
        <taxon>Solanales</taxon>
        <taxon>Solanaceae</taxon>
        <taxon>Solanoideae</taxon>
        <taxon>Solaneae</taxon>
        <taxon>Solanum</taxon>
    </lineage>
</organism>
<accession>A0A9J5XC19</accession>
<comment type="caution">
    <text evidence="1">The sequence shown here is derived from an EMBL/GenBank/DDBJ whole genome shotgun (WGS) entry which is preliminary data.</text>
</comment>
<gene>
    <name evidence="1" type="ORF">H5410_046363</name>
</gene>
<proteinExistence type="predicted"/>
<keyword evidence="2" id="KW-1185">Reference proteome</keyword>
<sequence>MPFGLILGPDSPSVDEPCGGTPGFSGHWILTNVCVTQADILALNRPPPPHGAAFRLLRLAARPLYCSPTILFSRFSLLPFHAPLLWESLSLSFPLATKVFQFARLSLACPWIQHKFERFPNLEISGSMLIFNSLKHFIDYYAHPHLWVPKYPP</sequence>
<dbReference type="EMBL" id="JACXVP010000009">
    <property type="protein sequence ID" value="KAG5585929.1"/>
    <property type="molecule type" value="Genomic_DNA"/>
</dbReference>
<protein>
    <submittedName>
        <fullName evidence="1">Uncharacterized protein</fullName>
    </submittedName>
</protein>
<dbReference type="AlphaFoldDB" id="A0A9J5XC19"/>